<dbReference type="GO" id="GO:0010508">
    <property type="term" value="P:positive regulation of autophagy"/>
    <property type="evidence" value="ECO:0007669"/>
    <property type="project" value="TreeGrafter"/>
</dbReference>
<dbReference type="GO" id="GO:0051321">
    <property type="term" value="P:meiotic cell cycle"/>
    <property type="evidence" value="ECO:0007669"/>
    <property type="project" value="UniProtKB-UniRule"/>
</dbReference>
<dbReference type="FunCoup" id="A0A409VG80">
    <property type="interactions" value="96"/>
</dbReference>
<feature type="compositionally biased region" description="Basic and acidic residues" evidence="3">
    <location>
        <begin position="570"/>
        <end position="583"/>
    </location>
</feature>
<dbReference type="InterPro" id="IPR005365">
    <property type="entry name" value="Npr3"/>
</dbReference>
<dbReference type="PANTHER" id="PTHR13153">
    <property type="entry name" value="CGTHBA PROTEIN -14 GENE PROTEIN"/>
    <property type="match status" value="1"/>
</dbReference>
<reference evidence="5 6" key="1">
    <citation type="journal article" date="2018" name="Evol. Lett.">
        <title>Horizontal gene cluster transfer increased hallucinogenic mushroom diversity.</title>
        <authorList>
            <person name="Reynolds H.T."/>
            <person name="Vijayakumar V."/>
            <person name="Gluck-Thaler E."/>
            <person name="Korotkin H.B."/>
            <person name="Matheny P.B."/>
            <person name="Slot J.C."/>
        </authorList>
    </citation>
    <scope>NUCLEOTIDE SEQUENCE [LARGE SCALE GENOMIC DNA]</scope>
    <source>
        <strain evidence="5 6">SRW20</strain>
    </source>
</reference>
<evidence type="ECO:0000259" key="4">
    <source>
        <dbReference type="Pfam" id="PF24064"/>
    </source>
</evidence>
<feature type="region of interest" description="Disordered" evidence="3">
    <location>
        <begin position="91"/>
        <end position="112"/>
    </location>
</feature>
<evidence type="ECO:0000313" key="6">
    <source>
        <dbReference type="Proteomes" id="UP000284706"/>
    </source>
</evidence>
<keyword evidence="2" id="KW-0732">Signal</keyword>
<name>A0A409VG80_9AGAR</name>
<keyword evidence="2" id="KW-0469">Meiosis</keyword>
<comment type="function">
    <text evidence="2">Mediates inactivation of the TORC1 complex in response to amino acid starvation. Required for meiotic nuclear division.</text>
</comment>
<dbReference type="GO" id="GO:0005774">
    <property type="term" value="C:vacuolar membrane"/>
    <property type="evidence" value="ECO:0007669"/>
    <property type="project" value="UniProtKB-SubCell"/>
</dbReference>
<comment type="caution">
    <text evidence="5">The sequence shown here is derived from an EMBL/GenBank/DDBJ whole genome shotgun (WGS) entry which is preliminary data.</text>
</comment>
<dbReference type="EMBL" id="NHYE01005656">
    <property type="protein sequence ID" value="PPQ65267.1"/>
    <property type="molecule type" value="Genomic_DNA"/>
</dbReference>
<dbReference type="GO" id="GO:1990130">
    <property type="term" value="C:GATOR1 complex"/>
    <property type="evidence" value="ECO:0007669"/>
    <property type="project" value="TreeGrafter"/>
</dbReference>
<feature type="region of interest" description="Disordered" evidence="3">
    <location>
        <begin position="179"/>
        <end position="210"/>
    </location>
</feature>
<sequence>MAETLLAIVLATTSANGSNLVFRWPEFPMAPPRLSRARPDESLSLSRLDNPWRASHSQEEIEKAEALPPHDYAHDPDYCWQRPNALRDRSLSFTNSLPGRNSPSRDRSYSFDKVTKPDEYDHVLGYSAEFLATLLCPQSSMCHQKFELIVDDLAFIGHPVCADADGGWRFKPEKVKVGSRSREERTFENSTSPHADDTGTKSPENAAQDSTSTSKSKWLHTFHLALVLDLPDPSSSASGNLTKYFNTLYEQIAFTLTAVLYQEQVLSNFVENECDTLIALKDSCASKGEPFSKFASQAFEVSSIAPAMKTIFEAIKSSSMAYVTINYLPLELQLPPYLDTLLHNQDDQEADFVDPSDDDSTLTWGEHMNLGWKLPTMAPWKTLLLLDIDNDMDPHMALRGPHENADDRTLAEGLIRFLETASVTLSLSEMANLLDWDLEVQVYPIVRWLVLHRRAKVVDVVHPGLKTAFALPPKFNTPLSQLSAHFREAFTHPAIPSLPEILATISTSMTKQTDSHFFASVVKSKEFIPMYHDVVLWMLKRDMLITLHLRIRVVATRELKLRVKAQRELKASTKSAGRSERQKNQRQGADYDEIISPNGTGRKSSFLLSPRGANQFARRFSSKESRRSEISELNFESEGAAMLRVEEETGYSSDSDRQVDEDDTSLANAEQPSMINDPGKATPLERRWLSAMSEGKDPAIARRFELINQYFDGKRSDDEILYRADISRKQLREVLHHYEEYLQTFLHPS</sequence>
<keyword evidence="6" id="KW-1185">Reference proteome</keyword>
<feature type="compositionally biased region" description="Polar residues" evidence="3">
    <location>
        <begin position="91"/>
        <end position="102"/>
    </location>
</feature>
<feature type="region of interest" description="Disordered" evidence="3">
    <location>
        <begin position="647"/>
        <end position="682"/>
    </location>
</feature>
<dbReference type="AlphaFoldDB" id="A0A409VG80"/>
<dbReference type="GO" id="GO:0034198">
    <property type="term" value="P:cellular response to amino acid starvation"/>
    <property type="evidence" value="ECO:0007669"/>
    <property type="project" value="TreeGrafter"/>
</dbReference>
<evidence type="ECO:0000313" key="5">
    <source>
        <dbReference type="EMBL" id="PPQ65267.1"/>
    </source>
</evidence>
<gene>
    <name evidence="5" type="ORF">CVT26_000227</name>
</gene>
<dbReference type="InterPro" id="IPR056603">
    <property type="entry name" value="HTH_NPRL3"/>
</dbReference>
<accession>A0A409VG80</accession>
<dbReference type="GO" id="GO:0038202">
    <property type="term" value="P:TORC1 signaling"/>
    <property type="evidence" value="ECO:0007669"/>
    <property type="project" value="TreeGrafter"/>
</dbReference>
<dbReference type="Pfam" id="PF24064">
    <property type="entry name" value="HTH_NPRL3"/>
    <property type="match status" value="1"/>
</dbReference>
<comment type="subcellular location">
    <subcellularLocation>
        <location evidence="2">Vacuole membrane</location>
        <topology evidence="2">Peripheral membrane protein</topology>
    </subcellularLocation>
</comment>
<comment type="similarity">
    <text evidence="1 2">Belongs to the NPR3 family.</text>
</comment>
<evidence type="ECO:0000256" key="1">
    <source>
        <dbReference type="ARBA" id="ARBA00010546"/>
    </source>
</evidence>
<dbReference type="Pfam" id="PF03666">
    <property type="entry name" value="NPR3"/>
    <property type="match status" value="1"/>
</dbReference>
<organism evidence="5 6">
    <name type="scientific">Gymnopilus dilepis</name>
    <dbReference type="NCBI Taxonomy" id="231916"/>
    <lineage>
        <taxon>Eukaryota</taxon>
        <taxon>Fungi</taxon>
        <taxon>Dikarya</taxon>
        <taxon>Basidiomycota</taxon>
        <taxon>Agaricomycotina</taxon>
        <taxon>Agaricomycetes</taxon>
        <taxon>Agaricomycetidae</taxon>
        <taxon>Agaricales</taxon>
        <taxon>Agaricineae</taxon>
        <taxon>Hymenogastraceae</taxon>
        <taxon>Gymnopilus</taxon>
    </lineage>
</organism>
<dbReference type="GO" id="GO:1904262">
    <property type="term" value="P:negative regulation of TORC1 signaling"/>
    <property type="evidence" value="ECO:0007669"/>
    <property type="project" value="TreeGrafter"/>
</dbReference>
<dbReference type="OrthoDB" id="18648at2759"/>
<feature type="compositionally biased region" description="Polar residues" evidence="3">
    <location>
        <begin position="597"/>
        <end position="607"/>
    </location>
</feature>
<dbReference type="Proteomes" id="UP000284706">
    <property type="component" value="Unassembled WGS sequence"/>
</dbReference>
<feature type="domain" description="GATOR1 complex protein NPRL3 C-terminal HTH" evidence="4">
    <location>
        <begin position="682"/>
        <end position="742"/>
    </location>
</feature>
<dbReference type="PANTHER" id="PTHR13153:SF5">
    <property type="entry name" value="GATOR COMPLEX PROTEIN NPRL3"/>
    <property type="match status" value="1"/>
</dbReference>
<feature type="compositionally biased region" description="Polar residues" evidence="3">
    <location>
        <begin position="200"/>
        <end position="210"/>
    </location>
</feature>
<proteinExistence type="inferred from homology"/>
<feature type="compositionally biased region" description="Basic and acidic residues" evidence="3">
    <location>
        <begin position="103"/>
        <end position="112"/>
    </location>
</feature>
<dbReference type="InParanoid" id="A0A409VG80"/>
<evidence type="ECO:0000256" key="2">
    <source>
        <dbReference type="RuleBase" id="RU368069"/>
    </source>
</evidence>
<evidence type="ECO:0000256" key="3">
    <source>
        <dbReference type="SAM" id="MobiDB-lite"/>
    </source>
</evidence>
<feature type="compositionally biased region" description="Polar residues" evidence="3">
    <location>
        <begin position="665"/>
        <end position="674"/>
    </location>
</feature>
<feature type="region of interest" description="Disordered" evidence="3">
    <location>
        <begin position="570"/>
        <end position="608"/>
    </location>
</feature>
<protein>
    <recommendedName>
        <fullName evidence="2">Nitrogen permease regulator 3</fullName>
    </recommendedName>
    <alternativeName>
        <fullName evidence="2">Required for meiotic nuclear division protein 11</fullName>
    </alternativeName>
</protein>
<dbReference type="STRING" id="231916.A0A409VG80"/>